<accession>A0A644WM55</accession>
<reference evidence="1" key="1">
    <citation type="submission" date="2019-08" db="EMBL/GenBank/DDBJ databases">
        <authorList>
            <person name="Kucharzyk K."/>
            <person name="Murdoch R.W."/>
            <person name="Higgins S."/>
            <person name="Loffler F."/>
        </authorList>
    </citation>
    <scope>NUCLEOTIDE SEQUENCE</scope>
</reference>
<protein>
    <submittedName>
        <fullName evidence="1">Uncharacterized protein</fullName>
    </submittedName>
</protein>
<proteinExistence type="predicted"/>
<comment type="caution">
    <text evidence="1">The sequence shown here is derived from an EMBL/GenBank/DDBJ whole genome shotgun (WGS) entry which is preliminary data.</text>
</comment>
<gene>
    <name evidence="1" type="ORF">SDC9_51151</name>
</gene>
<dbReference type="EMBL" id="VSSQ01001078">
    <property type="protein sequence ID" value="MPM04870.1"/>
    <property type="molecule type" value="Genomic_DNA"/>
</dbReference>
<sequence length="352" mass="38364">MLGGECNERRDALLVHLRGHLFVDQLDDLLLTIDAVVVVAGAAVNAGMAVAGVNERLRAVQVRHARFGADRVGVFHDVRLDFMIARDAVVDEVDLRLVEVNVDSADLVDQGRKTIKTDADVFLNIEIEVFIEGVDQFPGAAAAVTAAVCAVQAVIKGEPAALADAVHAGIAHERNQGNRALLFVEGSEHHGVGTALGAFQLAFAARIRANEQDVDDAVLFAVCRVDGHRRGRRGGVVRDDGNDFGRLGNGDVLGGFFNRFHRAGTHAPEHVPNQTRAGQYDHQQGDQYNFHDFGHIRYLSKPMVKIAVKRDHDTITGGLFQFDFAECRKTHNFFTTGAIMEYSVFAGFSRTS</sequence>
<name>A0A644WM55_9ZZZZ</name>
<dbReference type="AlphaFoldDB" id="A0A644WM55"/>
<organism evidence="1">
    <name type="scientific">bioreactor metagenome</name>
    <dbReference type="NCBI Taxonomy" id="1076179"/>
    <lineage>
        <taxon>unclassified sequences</taxon>
        <taxon>metagenomes</taxon>
        <taxon>ecological metagenomes</taxon>
    </lineage>
</organism>
<evidence type="ECO:0000313" key="1">
    <source>
        <dbReference type="EMBL" id="MPM04870.1"/>
    </source>
</evidence>